<organism evidence="9 10">
    <name type="scientific">Nocardioides potassii</name>
    <dbReference type="NCBI Taxonomy" id="2911371"/>
    <lineage>
        <taxon>Bacteria</taxon>
        <taxon>Bacillati</taxon>
        <taxon>Actinomycetota</taxon>
        <taxon>Actinomycetes</taxon>
        <taxon>Propionibacteriales</taxon>
        <taxon>Nocardioidaceae</taxon>
        <taxon>Nocardioides</taxon>
    </lineage>
</organism>
<keyword evidence="10" id="KW-1185">Reference proteome</keyword>
<dbReference type="InterPro" id="IPR013762">
    <property type="entry name" value="Integrase-like_cat_sf"/>
</dbReference>
<dbReference type="InterPro" id="IPR044068">
    <property type="entry name" value="CB"/>
</dbReference>
<dbReference type="InterPro" id="IPR004107">
    <property type="entry name" value="Integrase_SAM-like_N"/>
</dbReference>
<dbReference type="RefSeq" id="WP_236404046.1">
    <property type="nucleotide sequence ID" value="NZ_JAKJHZ010000010.1"/>
</dbReference>
<dbReference type="SUPFAM" id="SSF56349">
    <property type="entry name" value="DNA breaking-rejoining enzymes"/>
    <property type="match status" value="1"/>
</dbReference>
<comment type="similarity">
    <text evidence="1">Belongs to the 'phage' integrase family.</text>
</comment>
<accession>A0ABS9HDN8</accession>
<name>A0ABS9HDN8_9ACTN</name>
<proteinExistence type="inferred from homology"/>
<feature type="domain" description="Core-binding (CB)" evidence="8">
    <location>
        <begin position="62"/>
        <end position="139"/>
    </location>
</feature>
<evidence type="ECO:0000256" key="6">
    <source>
        <dbReference type="SAM" id="MobiDB-lite"/>
    </source>
</evidence>
<dbReference type="Proteomes" id="UP001201161">
    <property type="component" value="Unassembled WGS sequence"/>
</dbReference>
<dbReference type="EMBL" id="JAKJHZ010000010">
    <property type="protein sequence ID" value="MCF6379307.1"/>
    <property type="molecule type" value="Genomic_DNA"/>
</dbReference>
<gene>
    <name evidence="9" type="ORF">L2K70_16975</name>
</gene>
<evidence type="ECO:0000256" key="5">
    <source>
        <dbReference type="PROSITE-ProRule" id="PRU01248"/>
    </source>
</evidence>
<evidence type="ECO:0000256" key="4">
    <source>
        <dbReference type="ARBA" id="ARBA00023172"/>
    </source>
</evidence>
<feature type="domain" description="Tyr recombinase" evidence="7">
    <location>
        <begin position="162"/>
        <end position="371"/>
    </location>
</feature>
<keyword evidence="4" id="KW-0233">DNA recombination</keyword>
<evidence type="ECO:0000259" key="7">
    <source>
        <dbReference type="PROSITE" id="PS51898"/>
    </source>
</evidence>
<evidence type="ECO:0000259" key="8">
    <source>
        <dbReference type="PROSITE" id="PS51900"/>
    </source>
</evidence>
<dbReference type="CDD" id="cd01189">
    <property type="entry name" value="INT_ICEBs1_C_like"/>
    <property type="match status" value="1"/>
</dbReference>
<dbReference type="PANTHER" id="PTHR30349">
    <property type="entry name" value="PHAGE INTEGRASE-RELATED"/>
    <property type="match status" value="1"/>
</dbReference>
<dbReference type="PROSITE" id="PS51900">
    <property type="entry name" value="CB"/>
    <property type="match status" value="1"/>
</dbReference>
<dbReference type="InterPro" id="IPR002104">
    <property type="entry name" value="Integrase_catalytic"/>
</dbReference>
<dbReference type="InterPro" id="IPR010998">
    <property type="entry name" value="Integrase_recombinase_N"/>
</dbReference>
<dbReference type="Gene3D" id="1.10.443.10">
    <property type="entry name" value="Intergrase catalytic core"/>
    <property type="match status" value="1"/>
</dbReference>
<comment type="caution">
    <text evidence="9">The sequence shown here is derived from an EMBL/GenBank/DDBJ whole genome shotgun (WGS) entry which is preliminary data.</text>
</comment>
<evidence type="ECO:0000313" key="9">
    <source>
        <dbReference type="EMBL" id="MCF6379307.1"/>
    </source>
</evidence>
<keyword evidence="2" id="KW-0229">DNA integration</keyword>
<dbReference type="Gene3D" id="1.10.150.130">
    <property type="match status" value="1"/>
</dbReference>
<evidence type="ECO:0000256" key="3">
    <source>
        <dbReference type="ARBA" id="ARBA00023125"/>
    </source>
</evidence>
<dbReference type="Pfam" id="PF14659">
    <property type="entry name" value="Phage_int_SAM_3"/>
    <property type="match status" value="1"/>
</dbReference>
<dbReference type="PROSITE" id="PS51898">
    <property type="entry name" value="TYR_RECOMBINASE"/>
    <property type="match status" value="1"/>
</dbReference>
<evidence type="ECO:0000313" key="10">
    <source>
        <dbReference type="Proteomes" id="UP001201161"/>
    </source>
</evidence>
<protein>
    <submittedName>
        <fullName evidence="9">Site-specific integrase</fullName>
    </submittedName>
</protein>
<reference evidence="9 10" key="1">
    <citation type="submission" date="2022-01" db="EMBL/GenBank/DDBJ databases">
        <title>Nocardioides sp. nov., an actinomycete isolated from mining soil.</title>
        <authorList>
            <person name="Liu L."/>
        </authorList>
    </citation>
    <scope>NUCLEOTIDE SEQUENCE [LARGE SCALE GENOMIC DNA]</scope>
    <source>
        <strain evidence="9 10">KLBMP 9356</strain>
    </source>
</reference>
<dbReference type="PANTHER" id="PTHR30349:SF64">
    <property type="entry name" value="PROPHAGE INTEGRASE INTD-RELATED"/>
    <property type="match status" value="1"/>
</dbReference>
<feature type="region of interest" description="Disordered" evidence="6">
    <location>
        <begin position="1"/>
        <end position="33"/>
    </location>
</feature>
<evidence type="ECO:0000256" key="2">
    <source>
        <dbReference type="ARBA" id="ARBA00022908"/>
    </source>
</evidence>
<evidence type="ECO:0000256" key="1">
    <source>
        <dbReference type="ARBA" id="ARBA00008857"/>
    </source>
</evidence>
<dbReference type="InterPro" id="IPR050090">
    <property type="entry name" value="Tyrosine_recombinase_XerCD"/>
</dbReference>
<keyword evidence="3 5" id="KW-0238">DNA-binding</keyword>
<dbReference type="InterPro" id="IPR011010">
    <property type="entry name" value="DNA_brk_join_enz"/>
</dbReference>
<dbReference type="Pfam" id="PF00589">
    <property type="entry name" value="Phage_integrase"/>
    <property type="match status" value="1"/>
</dbReference>
<sequence length="385" mass="42712">MASITTKRGSDGSPRYVVNYRDPEDRQRRKSFNRKADAEAFRSTVEADKLRGTYLDVDAGRVTFRDYATQWLAGRTFDRTTYEATELRLRVHVLPVMGHLQLRQIKPSTIQGLLRTLDLSDTYRRVILANVSAIFGAAVDDDLIAKNPCKAGSVTRPSVVRRRVVPWPAEQVSAMHDALPARYRLAVTLGSGLGLRQGEIFGLSPTDFNFLAGTVEVQRQVRILAGNKLVFAPPKGRKTRTVPLPSSVAAEVNAHLAKFPPVQVSLAWLTPENDEHVEVSLVLTTRERSALNRNYFNSTLWRSAQKRARVAPTRDNGCHALRHWYASVLLDAGESIRAVSEYLGHSDPGFTLRTYTHLMPSSAERTRGAVDAAFAAARDSTSSTA</sequence>